<dbReference type="SUPFAM" id="SSF55874">
    <property type="entry name" value="ATPase domain of HSP90 chaperone/DNA topoisomerase II/histidine kinase"/>
    <property type="match status" value="1"/>
</dbReference>
<keyword evidence="2" id="KW-1185">Reference proteome</keyword>
<dbReference type="PANTHER" id="PTHR32387">
    <property type="entry name" value="WU:FJ29H11"/>
    <property type="match status" value="1"/>
</dbReference>
<reference evidence="1" key="1">
    <citation type="submission" date="2015-01" db="EMBL/GenBank/DDBJ databases">
        <title>The Genome Sequence of Cladophialophora bantiana CBS 173.52.</title>
        <authorList>
            <consortium name="The Broad Institute Genomics Platform"/>
            <person name="Cuomo C."/>
            <person name="de Hoog S."/>
            <person name="Gorbushina A."/>
            <person name="Stielow B."/>
            <person name="Teixiera M."/>
            <person name="Abouelleil A."/>
            <person name="Chapman S.B."/>
            <person name="Priest M."/>
            <person name="Young S.K."/>
            <person name="Wortman J."/>
            <person name="Nusbaum C."/>
            <person name="Birren B."/>
        </authorList>
    </citation>
    <scope>NUCLEOTIDE SEQUENCE [LARGE SCALE GENOMIC DNA]</scope>
    <source>
        <strain evidence="1">CBS 173.52</strain>
    </source>
</reference>
<dbReference type="VEuPathDB" id="FungiDB:Z519_08735"/>
<name>A0A0D2FWT5_CLAB1</name>
<dbReference type="PANTHER" id="PTHR32387:SF0">
    <property type="entry name" value="PROTEIN NO VEIN"/>
    <property type="match status" value="1"/>
</dbReference>
<dbReference type="HOGENOM" id="CLU_2385951_0_0_1"/>
<dbReference type="Proteomes" id="UP000053789">
    <property type="component" value="Unassembled WGS sequence"/>
</dbReference>
<dbReference type="AlphaFoldDB" id="A0A0D2FWT5"/>
<proteinExistence type="predicted"/>
<dbReference type="OrthoDB" id="1262810at2759"/>
<protein>
    <submittedName>
        <fullName evidence="1">Uncharacterized protein</fullName>
    </submittedName>
</protein>
<gene>
    <name evidence="1" type="ORF">Z519_08735</name>
</gene>
<dbReference type="InterPro" id="IPR036890">
    <property type="entry name" value="HATPase_C_sf"/>
</dbReference>
<organism evidence="1 2">
    <name type="scientific">Cladophialophora bantiana (strain ATCC 10958 / CBS 173.52 / CDC B-1940 / NIH 8579)</name>
    <name type="common">Xylohypha bantiana</name>
    <dbReference type="NCBI Taxonomy" id="1442370"/>
    <lineage>
        <taxon>Eukaryota</taxon>
        <taxon>Fungi</taxon>
        <taxon>Dikarya</taxon>
        <taxon>Ascomycota</taxon>
        <taxon>Pezizomycotina</taxon>
        <taxon>Eurotiomycetes</taxon>
        <taxon>Chaetothyriomycetidae</taxon>
        <taxon>Chaetothyriales</taxon>
        <taxon>Herpotrichiellaceae</taxon>
        <taxon>Cladophialophora</taxon>
    </lineage>
</organism>
<dbReference type="Gene3D" id="3.30.565.10">
    <property type="entry name" value="Histidine kinase-like ATPase, C-terminal domain"/>
    <property type="match status" value="1"/>
</dbReference>
<sequence>MADIVDQAGSAIVDQVGQKLYMSNARFVFELLQNADDNKYTKTHDMPFISFHIYPWKIVVECNEDGFTPENLKAICSVGRALKQVLKVTLERKG</sequence>
<accession>A0A0D2FWT5</accession>
<evidence type="ECO:0000313" key="1">
    <source>
        <dbReference type="EMBL" id="KIW90952.1"/>
    </source>
</evidence>
<dbReference type="EMBL" id="KN846992">
    <property type="protein sequence ID" value="KIW90952.1"/>
    <property type="molecule type" value="Genomic_DNA"/>
</dbReference>
<evidence type="ECO:0000313" key="2">
    <source>
        <dbReference type="Proteomes" id="UP000053789"/>
    </source>
</evidence>
<dbReference type="InterPro" id="IPR052957">
    <property type="entry name" value="Auxin_embryo_med"/>
</dbReference>
<dbReference type="GeneID" id="27701663"/>
<dbReference type="RefSeq" id="XP_016617621.1">
    <property type="nucleotide sequence ID" value="XM_016766463.1"/>
</dbReference>